<keyword evidence="1 2" id="KW-0808">Transferase</keyword>
<dbReference type="GO" id="GO:0030163">
    <property type="term" value="P:protein catabolic process"/>
    <property type="evidence" value="ECO:0007669"/>
    <property type="project" value="UniProtKB-UniRule"/>
</dbReference>
<accession>A0A1Q2CBH8</accession>
<comment type="catalytic activity">
    <reaction evidence="1">
        <text>N-terminal L-arginyl-[protein] + L-leucyl-tRNA(Leu) = N-terminal L-leucyl-L-arginyl-[protein] + tRNA(Leu) + H(+)</text>
        <dbReference type="Rhea" id="RHEA:50416"/>
        <dbReference type="Rhea" id="RHEA-COMP:9613"/>
        <dbReference type="Rhea" id="RHEA-COMP:9622"/>
        <dbReference type="Rhea" id="RHEA-COMP:12672"/>
        <dbReference type="Rhea" id="RHEA-COMP:12673"/>
        <dbReference type="ChEBI" id="CHEBI:15378"/>
        <dbReference type="ChEBI" id="CHEBI:64719"/>
        <dbReference type="ChEBI" id="CHEBI:78442"/>
        <dbReference type="ChEBI" id="CHEBI:78494"/>
        <dbReference type="ChEBI" id="CHEBI:133044"/>
        <dbReference type="EC" id="2.3.2.6"/>
    </reaction>
</comment>
<keyword evidence="3" id="KW-1185">Reference proteome</keyword>
<reference evidence="2 3" key="1">
    <citation type="journal article" date="2016" name="Int. J. Syst. Evol. Microbiol.">
        <title>Tessaracoccus flavus sp. nov., isolated from the drainage system of a lindane-producing factory.</title>
        <authorList>
            <person name="Kumari R."/>
            <person name="Singh P."/>
            <person name="Schumann P."/>
            <person name="Lal R."/>
        </authorList>
    </citation>
    <scope>NUCLEOTIDE SEQUENCE [LARGE SCALE GENOMIC DNA]</scope>
    <source>
        <strain evidence="2 3">RP1T</strain>
    </source>
</reference>
<evidence type="ECO:0000256" key="1">
    <source>
        <dbReference type="HAMAP-Rule" id="MF_00688"/>
    </source>
</evidence>
<keyword evidence="1" id="KW-0012">Acyltransferase</keyword>
<dbReference type="InterPro" id="IPR042221">
    <property type="entry name" value="Leu/Phe-tRNA_Trfase_N"/>
</dbReference>
<organism evidence="2 3">
    <name type="scientific">Tessaracoccus flavus</name>
    <dbReference type="NCBI Taxonomy" id="1610493"/>
    <lineage>
        <taxon>Bacteria</taxon>
        <taxon>Bacillati</taxon>
        <taxon>Actinomycetota</taxon>
        <taxon>Actinomycetes</taxon>
        <taxon>Propionibacteriales</taxon>
        <taxon>Propionibacteriaceae</taxon>
        <taxon>Tessaracoccus</taxon>
    </lineage>
</organism>
<sequence length="242" mass="26435">MLGVTFGLPSEWPSQDLIGYTDEFSAALALEGYRCGVFPMPINAGDSEMGWWSPMQRGLLPVDGLHVTRSMRRAAKRYTTTVDAAFDDVVAACADPDRPHGWIDTRIRTAYARLHATGWAHSVETWDRDGRLVGGLYGVHVGGLFAGESMFHDPELGRDASKVALMRLVEELTAAGVILVDVQWLTDHLGSLGAYEVPRRVYLSRLNVALGLPQSPWPGALTVPGRRVGPPNSHPPPRPEEA</sequence>
<dbReference type="InterPro" id="IPR042203">
    <property type="entry name" value="Leu/Phe-tRNA_Trfase_C"/>
</dbReference>
<protein>
    <recommendedName>
        <fullName evidence="1">Leucyl/phenylalanyl-tRNA--protein transferase</fullName>
        <ecNumber evidence="1">2.3.2.6</ecNumber>
    </recommendedName>
    <alternativeName>
        <fullName evidence="1">L/F-transferase</fullName>
    </alternativeName>
    <alternativeName>
        <fullName evidence="1">Leucyltransferase</fullName>
    </alternativeName>
    <alternativeName>
        <fullName evidence="1">Phenyalanyltransferase</fullName>
    </alternativeName>
</protein>
<comment type="catalytic activity">
    <reaction evidence="1">
        <text>N-terminal L-lysyl-[protein] + L-leucyl-tRNA(Leu) = N-terminal L-leucyl-L-lysyl-[protein] + tRNA(Leu) + H(+)</text>
        <dbReference type="Rhea" id="RHEA:12340"/>
        <dbReference type="Rhea" id="RHEA-COMP:9613"/>
        <dbReference type="Rhea" id="RHEA-COMP:9622"/>
        <dbReference type="Rhea" id="RHEA-COMP:12670"/>
        <dbReference type="Rhea" id="RHEA-COMP:12671"/>
        <dbReference type="ChEBI" id="CHEBI:15378"/>
        <dbReference type="ChEBI" id="CHEBI:65249"/>
        <dbReference type="ChEBI" id="CHEBI:78442"/>
        <dbReference type="ChEBI" id="CHEBI:78494"/>
        <dbReference type="ChEBI" id="CHEBI:133043"/>
        <dbReference type="EC" id="2.3.2.6"/>
    </reaction>
</comment>
<proteinExistence type="inferred from homology"/>
<comment type="subcellular location">
    <subcellularLocation>
        <location evidence="1">Cytoplasm</location>
    </subcellularLocation>
</comment>
<dbReference type="PANTHER" id="PTHR30098:SF2">
    <property type="entry name" value="LEUCYL_PHENYLALANYL-TRNA--PROTEIN TRANSFERASE"/>
    <property type="match status" value="1"/>
</dbReference>
<dbReference type="AlphaFoldDB" id="A0A1Q2CBH8"/>
<dbReference type="Proteomes" id="UP000188324">
    <property type="component" value="Chromosome"/>
</dbReference>
<dbReference type="Gene3D" id="3.40.630.70">
    <property type="entry name" value="Leucyl/phenylalanyl-tRNA-protein transferase, C-terminal domain"/>
    <property type="match status" value="1"/>
</dbReference>
<dbReference type="SUPFAM" id="SSF55729">
    <property type="entry name" value="Acyl-CoA N-acyltransferases (Nat)"/>
    <property type="match status" value="1"/>
</dbReference>
<evidence type="ECO:0000313" key="2">
    <source>
        <dbReference type="EMBL" id="AQP43460.1"/>
    </source>
</evidence>
<dbReference type="RefSeq" id="WP_077339400.1">
    <property type="nucleotide sequence ID" value="NZ_CP019605.1"/>
</dbReference>
<dbReference type="NCBIfam" id="TIGR00667">
    <property type="entry name" value="aat"/>
    <property type="match status" value="1"/>
</dbReference>
<dbReference type="PANTHER" id="PTHR30098">
    <property type="entry name" value="LEUCYL/PHENYLALANYL-TRNA--PROTEIN TRANSFERASE"/>
    <property type="match status" value="1"/>
</dbReference>
<dbReference type="GO" id="GO:0005737">
    <property type="term" value="C:cytoplasm"/>
    <property type="evidence" value="ECO:0007669"/>
    <property type="project" value="UniProtKB-SubCell"/>
</dbReference>
<dbReference type="EMBL" id="CP019605">
    <property type="protein sequence ID" value="AQP43460.1"/>
    <property type="molecule type" value="Genomic_DNA"/>
</dbReference>
<comment type="similarity">
    <text evidence="1">Belongs to the L/F-transferase family.</text>
</comment>
<keyword evidence="1" id="KW-0963">Cytoplasm</keyword>
<name>A0A1Q2CBH8_9ACTN</name>
<evidence type="ECO:0000313" key="3">
    <source>
        <dbReference type="Proteomes" id="UP000188324"/>
    </source>
</evidence>
<dbReference type="EC" id="2.3.2.6" evidence="1"/>
<dbReference type="InterPro" id="IPR004616">
    <property type="entry name" value="Leu/Phe-tRNA_Trfase"/>
</dbReference>
<dbReference type="OrthoDB" id="9790282at2"/>
<dbReference type="Gene3D" id="3.30.70.3550">
    <property type="entry name" value="Leucyl/phenylalanyl-tRNA-protein transferase, N-terminal domain"/>
    <property type="match status" value="1"/>
</dbReference>
<dbReference type="STRING" id="1610493.RPIT_00380"/>
<dbReference type="HAMAP" id="MF_00688">
    <property type="entry name" value="Leu_Phe_trans"/>
    <property type="match status" value="1"/>
</dbReference>
<dbReference type="KEGG" id="tfl:RPIT_00380"/>
<dbReference type="Pfam" id="PF03588">
    <property type="entry name" value="Leu_Phe_trans"/>
    <property type="match status" value="1"/>
</dbReference>
<gene>
    <name evidence="1" type="primary">aat</name>
    <name evidence="2" type="ORF">RPIT_00380</name>
</gene>
<comment type="function">
    <text evidence="1">Functions in the N-end rule pathway of protein degradation where it conjugates Leu, Phe and, less efficiently, Met from aminoacyl-tRNAs to the N-termini of proteins containing an N-terminal arginine or lysine.</text>
</comment>
<dbReference type="InterPro" id="IPR016181">
    <property type="entry name" value="Acyl_CoA_acyltransferase"/>
</dbReference>
<comment type="catalytic activity">
    <reaction evidence="1">
        <text>L-phenylalanyl-tRNA(Phe) + an N-terminal L-alpha-aminoacyl-[protein] = an N-terminal L-phenylalanyl-L-alpha-aminoacyl-[protein] + tRNA(Phe)</text>
        <dbReference type="Rhea" id="RHEA:43632"/>
        <dbReference type="Rhea" id="RHEA-COMP:9668"/>
        <dbReference type="Rhea" id="RHEA-COMP:9699"/>
        <dbReference type="Rhea" id="RHEA-COMP:10636"/>
        <dbReference type="Rhea" id="RHEA-COMP:10637"/>
        <dbReference type="ChEBI" id="CHEBI:78442"/>
        <dbReference type="ChEBI" id="CHEBI:78531"/>
        <dbReference type="ChEBI" id="CHEBI:78597"/>
        <dbReference type="ChEBI" id="CHEBI:83561"/>
        <dbReference type="EC" id="2.3.2.6"/>
    </reaction>
</comment>
<dbReference type="GO" id="GO:0008914">
    <property type="term" value="F:leucyl-tRNA--protein transferase activity"/>
    <property type="evidence" value="ECO:0007669"/>
    <property type="project" value="UniProtKB-UniRule"/>
</dbReference>